<accession>A0A0D7BGA4</accession>
<name>A0A0D7BGA4_9AGAR</name>
<sequence>MARFKVTRLAFYLLRISPELYQGVKPGSSPSSTVPSEIRWAILRAVVETLASETVAVEHAELLAEFLATEQGRCSLFKKVVFKRLEDGEFEVPSAVLEDERESLLKGVLTAVDGIILAKGEANPEVLQYVGLCKRLFSRMRGIVNVCCPGSVVTFLLTSVDSYSTMPETRQAGTSTRRYANLLFAACRIWRTFLNARRCLIGRRGCHDCFVYFESCCQCCLYLL</sequence>
<protein>
    <submittedName>
        <fullName evidence="1">Uncharacterized protein</fullName>
    </submittedName>
</protein>
<organism evidence="1 2">
    <name type="scientific">Cylindrobasidium torrendii FP15055 ss-10</name>
    <dbReference type="NCBI Taxonomy" id="1314674"/>
    <lineage>
        <taxon>Eukaryota</taxon>
        <taxon>Fungi</taxon>
        <taxon>Dikarya</taxon>
        <taxon>Basidiomycota</taxon>
        <taxon>Agaricomycotina</taxon>
        <taxon>Agaricomycetes</taxon>
        <taxon>Agaricomycetidae</taxon>
        <taxon>Agaricales</taxon>
        <taxon>Marasmiineae</taxon>
        <taxon>Physalacriaceae</taxon>
        <taxon>Cylindrobasidium</taxon>
    </lineage>
</organism>
<evidence type="ECO:0000313" key="2">
    <source>
        <dbReference type="Proteomes" id="UP000054007"/>
    </source>
</evidence>
<proteinExistence type="predicted"/>
<dbReference type="EMBL" id="KN880488">
    <property type="protein sequence ID" value="KIY69210.1"/>
    <property type="molecule type" value="Genomic_DNA"/>
</dbReference>
<dbReference type="AlphaFoldDB" id="A0A0D7BGA4"/>
<evidence type="ECO:0000313" key="1">
    <source>
        <dbReference type="EMBL" id="KIY69210.1"/>
    </source>
</evidence>
<reference evidence="1 2" key="1">
    <citation type="journal article" date="2015" name="Fungal Genet. Biol.">
        <title>Evolution of novel wood decay mechanisms in Agaricales revealed by the genome sequences of Fistulina hepatica and Cylindrobasidium torrendii.</title>
        <authorList>
            <person name="Floudas D."/>
            <person name="Held B.W."/>
            <person name="Riley R."/>
            <person name="Nagy L.G."/>
            <person name="Koehler G."/>
            <person name="Ransdell A.S."/>
            <person name="Younus H."/>
            <person name="Chow J."/>
            <person name="Chiniquy J."/>
            <person name="Lipzen A."/>
            <person name="Tritt A."/>
            <person name="Sun H."/>
            <person name="Haridas S."/>
            <person name="LaButti K."/>
            <person name="Ohm R.A."/>
            <person name="Kues U."/>
            <person name="Blanchette R.A."/>
            <person name="Grigoriev I.V."/>
            <person name="Minto R.E."/>
            <person name="Hibbett D.S."/>
        </authorList>
    </citation>
    <scope>NUCLEOTIDE SEQUENCE [LARGE SCALE GENOMIC DNA]</scope>
    <source>
        <strain evidence="1 2">FP15055 ss-10</strain>
    </source>
</reference>
<keyword evidence="2" id="KW-1185">Reference proteome</keyword>
<dbReference type="Proteomes" id="UP000054007">
    <property type="component" value="Unassembled WGS sequence"/>
</dbReference>
<gene>
    <name evidence="1" type="ORF">CYLTODRAFT_235373</name>
</gene>